<dbReference type="CDD" id="cd24032">
    <property type="entry name" value="ASKHA_NBD_TsaB"/>
    <property type="match status" value="1"/>
</dbReference>
<gene>
    <name evidence="2" type="primary">tsaB</name>
    <name evidence="2" type="ORF">IAC54_06475</name>
</gene>
<dbReference type="InterPro" id="IPR043129">
    <property type="entry name" value="ATPase_NBD"/>
</dbReference>
<reference evidence="2" key="1">
    <citation type="submission" date="2020-10" db="EMBL/GenBank/DDBJ databases">
        <authorList>
            <person name="Gilroy R."/>
        </authorList>
    </citation>
    <scope>NUCLEOTIDE SEQUENCE</scope>
    <source>
        <strain evidence="2">G3-4614</strain>
    </source>
</reference>
<proteinExistence type="predicted"/>
<feature type="domain" description="Gcp-like" evidence="1">
    <location>
        <begin position="36"/>
        <end position="135"/>
    </location>
</feature>
<comment type="caution">
    <text evidence="2">The sequence shown here is derived from an EMBL/GenBank/DDBJ whole genome shotgun (WGS) entry which is preliminary data.</text>
</comment>
<evidence type="ECO:0000313" key="3">
    <source>
        <dbReference type="Proteomes" id="UP000823636"/>
    </source>
</evidence>
<reference evidence="2" key="2">
    <citation type="journal article" date="2021" name="PeerJ">
        <title>Extensive microbial diversity within the chicken gut microbiome revealed by metagenomics and culture.</title>
        <authorList>
            <person name="Gilroy R."/>
            <person name="Ravi A."/>
            <person name="Getino M."/>
            <person name="Pursley I."/>
            <person name="Horton D.L."/>
            <person name="Alikhan N.F."/>
            <person name="Baker D."/>
            <person name="Gharbi K."/>
            <person name="Hall N."/>
            <person name="Watson M."/>
            <person name="Adriaenssens E.M."/>
            <person name="Foster-Nyarko E."/>
            <person name="Jarju S."/>
            <person name="Secka A."/>
            <person name="Antonio M."/>
            <person name="Oren A."/>
            <person name="Chaudhuri R.R."/>
            <person name="La Ragione R."/>
            <person name="Hildebrand F."/>
            <person name="Pallen M.J."/>
        </authorList>
    </citation>
    <scope>NUCLEOTIDE SEQUENCE</scope>
    <source>
        <strain evidence="2">G3-4614</strain>
    </source>
</reference>
<organism evidence="2 3">
    <name type="scientific">Candidatus Caccoplasma merdipullorum</name>
    <dbReference type="NCBI Taxonomy" id="2840718"/>
    <lineage>
        <taxon>Bacteria</taxon>
        <taxon>Pseudomonadati</taxon>
        <taxon>Bacteroidota</taxon>
        <taxon>Bacteroidia</taxon>
        <taxon>Bacteroidales</taxon>
        <taxon>Bacteroidaceae</taxon>
        <taxon>Bacteroidaceae incertae sedis</taxon>
        <taxon>Candidatus Caccoplasma</taxon>
    </lineage>
</organism>
<dbReference type="SUPFAM" id="SSF53067">
    <property type="entry name" value="Actin-like ATPase domain"/>
    <property type="match status" value="2"/>
</dbReference>
<evidence type="ECO:0000259" key="1">
    <source>
        <dbReference type="Pfam" id="PF00814"/>
    </source>
</evidence>
<dbReference type="AlphaFoldDB" id="A0A9D9E5H6"/>
<evidence type="ECO:0000313" key="2">
    <source>
        <dbReference type="EMBL" id="MBO8438526.1"/>
    </source>
</evidence>
<dbReference type="InterPro" id="IPR000905">
    <property type="entry name" value="Gcp-like_dom"/>
</dbReference>
<dbReference type="Pfam" id="PF00814">
    <property type="entry name" value="TsaD"/>
    <property type="match status" value="1"/>
</dbReference>
<dbReference type="Gene3D" id="3.30.420.40">
    <property type="match status" value="2"/>
</dbReference>
<dbReference type="Proteomes" id="UP000823636">
    <property type="component" value="Unassembled WGS sequence"/>
</dbReference>
<protein>
    <submittedName>
        <fullName evidence="2">tRNA (Adenosine(37)-N6)-threonylcarbamoyltransferase complex dimerization subunit type 1 TsaB</fullName>
    </submittedName>
</protein>
<dbReference type="GO" id="GO:0002949">
    <property type="term" value="P:tRNA threonylcarbamoyladenosine modification"/>
    <property type="evidence" value="ECO:0007669"/>
    <property type="project" value="InterPro"/>
</dbReference>
<sequence>MPCIINIETSTKVCSAAVTIDGTVALQKVSYEGPSHASLLGGYVKDLMQFLKDNHITPEAVAVSSGPGSYTGLRIGVSMAKGLCFGMEIPLISVTTTELMTVGVMFDDTVPEEALLCPMIDARRMEVYTSIYDRALNEILPLGAYIIGEESFKEILEKHKVVFFGDGSEKCKNVIKHPNAMFLPDIVPLASNMLPLSERAFRSGTFQDVAYFQPEYIKEFQATIPKNKVINPGL</sequence>
<accession>A0A9D9E5H6</accession>
<dbReference type="EMBL" id="JADIMW010000068">
    <property type="protein sequence ID" value="MBO8438526.1"/>
    <property type="molecule type" value="Genomic_DNA"/>
</dbReference>
<dbReference type="InterPro" id="IPR022496">
    <property type="entry name" value="T6A_TsaB"/>
</dbReference>
<name>A0A9D9E5H6_9BACT</name>
<dbReference type="NCBIfam" id="TIGR03725">
    <property type="entry name" value="T6A_YeaZ"/>
    <property type="match status" value="1"/>
</dbReference>